<sequence>MTGQLAAATASGECIAAPPALLLPPGKLVDPGNPEWAAFARSWDDLPRDTWMADGGTYRRRRYAALEVVGGKCTRLPHRPHYQERDHNPLNGGVERWFAPMAEGQRGARLFQALVLSTAALIADASVRGPNSWIVEAHQFRIEALSGQPGLPTPEGMHHDGRDWVLILLVGGSD</sequence>
<evidence type="ECO:0000313" key="2">
    <source>
        <dbReference type="Proteomes" id="UP000284322"/>
    </source>
</evidence>
<accession>A0A419R4B6</accession>
<dbReference type="AlphaFoldDB" id="A0A419R4B6"/>
<protein>
    <submittedName>
        <fullName evidence="1">Uncharacterized protein</fullName>
    </submittedName>
</protein>
<dbReference type="EMBL" id="RAHJ01000012">
    <property type="protein sequence ID" value="RJX69600.1"/>
    <property type="molecule type" value="Genomic_DNA"/>
</dbReference>
<keyword evidence="2" id="KW-1185">Reference proteome</keyword>
<proteinExistence type="predicted"/>
<reference evidence="1 2" key="1">
    <citation type="submission" date="2018-09" db="EMBL/GenBank/DDBJ databases">
        <title>Altererythrobacter sp.Ery1 and Ery12, the genome sequencing of novel strains in genus Alterythrobacter.</title>
        <authorList>
            <person name="Cheng H."/>
            <person name="Wu Y.-H."/>
            <person name="Fang C."/>
            <person name="Xu X.-W."/>
        </authorList>
    </citation>
    <scope>NUCLEOTIDE SEQUENCE [LARGE SCALE GENOMIC DNA]</scope>
    <source>
        <strain evidence="1 2">Ery12</strain>
    </source>
</reference>
<comment type="caution">
    <text evidence="1">The sequence shown here is derived from an EMBL/GenBank/DDBJ whole genome shotgun (WGS) entry which is preliminary data.</text>
</comment>
<name>A0A419R4B6_9SPHN</name>
<gene>
    <name evidence="1" type="ORF">D6858_03475</name>
</gene>
<dbReference type="Pfam" id="PF10014">
    <property type="entry name" value="2OG-Fe_Oxy_2"/>
    <property type="match status" value="1"/>
</dbReference>
<dbReference type="GO" id="GO:0051213">
    <property type="term" value="F:dioxygenase activity"/>
    <property type="evidence" value="ECO:0007669"/>
    <property type="project" value="InterPro"/>
</dbReference>
<dbReference type="OrthoDB" id="6681382at2"/>
<dbReference type="InterPro" id="IPR018724">
    <property type="entry name" value="2OG-Fe_dioxygenase"/>
</dbReference>
<dbReference type="Proteomes" id="UP000284322">
    <property type="component" value="Unassembled WGS sequence"/>
</dbReference>
<evidence type="ECO:0000313" key="1">
    <source>
        <dbReference type="EMBL" id="RJX69600.1"/>
    </source>
</evidence>
<dbReference type="Gene3D" id="2.60.120.620">
    <property type="entry name" value="q2cbj1_9rhob like domain"/>
    <property type="match status" value="1"/>
</dbReference>
<organism evidence="1 2">
    <name type="scientific">Tsuneonella suprasediminis</name>
    <dbReference type="NCBI Taxonomy" id="2306996"/>
    <lineage>
        <taxon>Bacteria</taxon>
        <taxon>Pseudomonadati</taxon>
        <taxon>Pseudomonadota</taxon>
        <taxon>Alphaproteobacteria</taxon>
        <taxon>Sphingomonadales</taxon>
        <taxon>Erythrobacteraceae</taxon>
        <taxon>Tsuneonella</taxon>
    </lineage>
</organism>